<evidence type="ECO:0000313" key="4">
    <source>
        <dbReference type="EMBL" id="KAL1137996.1"/>
    </source>
</evidence>
<dbReference type="Gene3D" id="1.10.1200.10">
    <property type="entry name" value="ACP-like"/>
    <property type="match status" value="1"/>
</dbReference>
<reference evidence="4 5" key="1">
    <citation type="submission" date="2024-07" db="EMBL/GenBank/DDBJ databases">
        <title>Chromosome-level genome assembly of the water stick insect Ranatra chinensis (Heteroptera: Nepidae).</title>
        <authorList>
            <person name="Liu X."/>
        </authorList>
    </citation>
    <scope>NUCLEOTIDE SEQUENCE [LARGE SCALE GENOMIC DNA]</scope>
    <source>
        <strain evidence="4">Cailab_2021Rc</strain>
        <tissue evidence="4">Muscle</tissue>
    </source>
</reference>
<sequence length="773" mass="86419">GNDGKEARRSYGEVNDFGNQLGRALLARLARAEPNQDGDWLIGVSVTPSDRLVPLLLAILKAGAAYMPIDCSAPEHRIRHILNEAKPVLVITEKAEELSDAFDGVEVVNLKALESAASALPKDPLSCQECFPPAHNPTAIVLYTSGSTGVPKGVRLSHSAVLNRLGWQWRVFPYGASEMVCPFKTALTFVDSVSEIWGPLLVQHQTPRTVLVVPRKIVEDPERLIDLLEHYKNKLQDLKLWICSGETLAVSLAEQFVNYFKTGFHMLCNFYGSTEIMGDVSCHVITGPQDVNFDGKVPIGTPVDNTILYLLDKDLNEVAIGETGELYVSGNNLAKGYVNGRDPDRFIHNPHSVDPDYNCLYRTGDYGKIVKGTLIYEGRTDSQVKVRGHRVDLAEIEASLSQIKGIEKAVVLCYKPGEINQVLITEKFPLLINGKVDRQSLLRAYEEMFSNISGQMVFDYSGIHQDKMEAANCLFSTVAEVLGPTAKGKISALANFYDLGGNSLNSVYTVTKLRESGYFIGISDFISAKSLQAVLDKMTHETEASEVACLSNSNWNQLKLEMVSEKHKTDIYRIITDSFYEKADLERWIEPPILKEDYTDLLDKLWEPLVEKNLSFVVKSEVDEVVGVTMNFDAHDEPEVNISSRLLIVFNFLEYLEGPIRDRRLPQGKGLILHSFMMGTDKKLSPAENVEIIEFMEKENIHLATSRGFHGIFTTNTNPLTQQLGTDVFHYETMHNYQVNQYVAPDRTRPFRKAPDEQKAVCSWKKCAPLKTG</sequence>
<accession>A0ABD0YPX3</accession>
<dbReference type="InterPro" id="IPR000873">
    <property type="entry name" value="AMP-dep_synth/lig_dom"/>
</dbReference>
<dbReference type="Proteomes" id="UP001558652">
    <property type="component" value="Unassembled WGS sequence"/>
</dbReference>
<dbReference type="Gene3D" id="3.30.300.30">
    <property type="match status" value="1"/>
</dbReference>
<dbReference type="InterPro" id="IPR042099">
    <property type="entry name" value="ANL_N_sf"/>
</dbReference>
<evidence type="ECO:0000256" key="2">
    <source>
        <dbReference type="ARBA" id="ARBA00022553"/>
    </source>
</evidence>
<dbReference type="InterPro" id="IPR020845">
    <property type="entry name" value="AMP-binding_CS"/>
</dbReference>
<keyword evidence="5" id="KW-1185">Reference proteome</keyword>
<dbReference type="AlphaFoldDB" id="A0ABD0YPX3"/>
<dbReference type="InterPro" id="IPR045851">
    <property type="entry name" value="AMP-bd_C_sf"/>
</dbReference>
<feature type="domain" description="AMP-dependent synthetase/ligase" evidence="3">
    <location>
        <begin position="6"/>
        <end position="337"/>
    </location>
</feature>
<dbReference type="PANTHER" id="PTHR44845">
    <property type="entry name" value="CARRIER DOMAIN-CONTAINING PROTEIN"/>
    <property type="match status" value="1"/>
</dbReference>
<dbReference type="SUPFAM" id="SSF47336">
    <property type="entry name" value="ACP-like"/>
    <property type="match status" value="1"/>
</dbReference>
<feature type="non-terminal residue" evidence="4">
    <location>
        <position position="1"/>
    </location>
</feature>
<keyword evidence="1" id="KW-0596">Phosphopantetheine</keyword>
<dbReference type="Gene3D" id="3.40.630.30">
    <property type="match status" value="1"/>
</dbReference>
<dbReference type="SUPFAM" id="SSF56801">
    <property type="entry name" value="Acetyl-CoA synthetase-like"/>
    <property type="match status" value="1"/>
</dbReference>
<gene>
    <name evidence="4" type="ORF">AAG570_009691</name>
</gene>
<dbReference type="Gene3D" id="3.40.50.12780">
    <property type="entry name" value="N-terminal domain of ligase-like"/>
    <property type="match status" value="1"/>
</dbReference>
<protein>
    <recommendedName>
        <fullName evidence="3">AMP-dependent synthetase/ligase domain-containing protein</fullName>
    </recommendedName>
</protein>
<dbReference type="InterPro" id="IPR036736">
    <property type="entry name" value="ACP-like_sf"/>
</dbReference>
<keyword evidence="2" id="KW-0597">Phosphoprotein</keyword>
<dbReference type="PANTHER" id="PTHR44845:SF6">
    <property type="entry name" value="BETA-ALANINE-ACTIVATING ENZYME"/>
    <property type="match status" value="1"/>
</dbReference>
<dbReference type="Pfam" id="PF00501">
    <property type="entry name" value="AMP-binding"/>
    <property type="match status" value="1"/>
</dbReference>
<evidence type="ECO:0000259" key="3">
    <source>
        <dbReference type="Pfam" id="PF00501"/>
    </source>
</evidence>
<evidence type="ECO:0000256" key="1">
    <source>
        <dbReference type="ARBA" id="ARBA00022450"/>
    </source>
</evidence>
<proteinExistence type="predicted"/>
<comment type="caution">
    <text evidence="4">The sequence shown here is derived from an EMBL/GenBank/DDBJ whole genome shotgun (WGS) entry which is preliminary data.</text>
</comment>
<dbReference type="EMBL" id="JBFDAA010000004">
    <property type="protein sequence ID" value="KAL1137996.1"/>
    <property type="molecule type" value="Genomic_DNA"/>
</dbReference>
<dbReference type="PROSITE" id="PS00455">
    <property type="entry name" value="AMP_BINDING"/>
    <property type="match status" value="1"/>
</dbReference>
<name>A0ABD0YPX3_9HEMI</name>
<organism evidence="4 5">
    <name type="scientific">Ranatra chinensis</name>
    <dbReference type="NCBI Taxonomy" id="642074"/>
    <lineage>
        <taxon>Eukaryota</taxon>
        <taxon>Metazoa</taxon>
        <taxon>Ecdysozoa</taxon>
        <taxon>Arthropoda</taxon>
        <taxon>Hexapoda</taxon>
        <taxon>Insecta</taxon>
        <taxon>Pterygota</taxon>
        <taxon>Neoptera</taxon>
        <taxon>Paraneoptera</taxon>
        <taxon>Hemiptera</taxon>
        <taxon>Heteroptera</taxon>
        <taxon>Panheteroptera</taxon>
        <taxon>Nepomorpha</taxon>
        <taxon>Nepidae</taxon>
        <taxon>Ranatrinae</taxon>
        <taxon>Ranatra</taxon>
    </lineage>
</organism>
<evidence type="ECO:0000313" key="5">
    <source>
        <dbReference type="Proteomes" id="UP001558652"/>
    </source>
</evidence>